<dbReference type="CDD" id="cd06093">
    <property type="entry name" value="PX_domain"/>
    <property type="match status" value="2"/>
</dbReference>
<evidence type="ECO:0000313" key="7">
    <source>
        <dbReference type="EMBL" id="KAL3662048.1"/>
    </source>
</evidence>
<evidence type="ECO:0008006" key="9">
    <source>
        <dbReference type="Google" id="ProtNLM"/>
    </source>
</evidence>
<evidence type="ECO:0000256" key="2">
    <source>
        <dbReference type="ARBA" id="ARBA00022771"/>
    </source>
</evidence>
<sequence>MDFSSRQDSSLRRLLKVRRSEVSKLVITTTSNTVNNSHDTSAPHTQYTFQLGNPNTTTAADWTITKRYSQCFQLHDRLLRDKTWKSTEFKHHELLGPLVKTLEKAAGPKFPRKRTHFDTTTIIQERRRGLTNFVLAILAAYTDLDVLIAGGEYGSVQLSPLYAVLERFLEIPHERKQLEMQLAELVLVLKDVKLDTAGSCCICLSDELPSNDTPIMHQLRLRNAGNVNITARAEVISDNQSTAAPYTQYIFTLERSTIEWTIRKRYSQCYDFYLRMRRATHWEWTSVSVQETFEPLVKLLEHAAGPEFPRKHLRFDTQAIIHERCKKLADFVLTLLTAYVYLEVLVGPMGCPHSVLNSGENDPWVLFCDMERFLGIPSRWKEVEALSARTMLNTEGPEHIERTGGMTMAGLPCGHTFHDDCIILWLRSNGTCPICRRAIR</sequence>
<protein>
    <recommendedName>
        <fullName evidence="9">RING-type domain-containing protein</fullName>
    </recommendedName>
</protein>
<evidence type="ECO:0000256" key="3">
    <source>
        <dbReference type="ARBA" id="ARBA00022833"/>
    </source>
</evidence>
<comment type="caution">
    <text evidence="7">The sequence shown here is derived from an EMBL/GenBank/DDBJ whole genome shotgun (WGS) entry which is preliminary data.</text>
</comment>
<dbReference type="Pfam" id="PF00787">
    <property type="entry name" value="PX"/>
    <property type="match status" value="1"/>
</dbReference>
<keyword evidence="1" id="KW-0479">Metal-binding</keyword>
<dbReference type="EMBL" id="JBIMZQ010000033">
    <property type="protein sequence ID" value="KAL3662048.1"/>
    <property type="molecule type" value="Genomic_DNA"/>
</dbReference>
<name>A0ABD3F5Q0_9STRA</name>
<dbReference type="SUPFAM" id="SSF64268">
    <property type="entry name" value="PX domain"/>
    <property type="match status" value="2"/>
</dbReference>
<dbReference type="FunFam" id="3.30.1520.10:FF:000121">
    <property type="entry name" value="Uncharacterized protein"/>
    <property type="match status" value="1"/>
</dbReference>
<feature type="domain" description="RING-type" evidence="5">
    <location>
        <begin position="411"/>
        <end position="436"/>
    </location>
</feature>
<dbReference type="AlphaFoldDB" id="A0ABD3F5Q0"/>
<evidence type="ECO:0000313" key="8">
    <source>
        <dbReference type="Proteomes" id="UP001632037"/>
    </source>
</evidence>
<evidence type="ECO:0000256" key="1">
    <source>
        <dbReference type="ARBA" id="ARBA00022723"/>
    </source>
</evidence>
<keyword evidence="3" id="KW-0862">Zinc</keyword>
<evidence type="ECO:0000259" key="5">
    <source>
        <dbReference type="PROSITE" id="PS50089"/>
    </source>
</evidence>
<accession>A0ABD3F5Q0</accession>
<proteinExistence type="predicted"/>
<dbReference type="InterPro" id="IPR036871">
    <property type="entry name" value="PX_dom_sf"/>
</dbReference>
<dbReference type="InterPro" id="IPR001683">
    <property type="entry name" value="PX_dom"/>
</dbReference>
<gene>
    <name evidence="7" type="ORF">V7S43_012854</name>
</gene>
<dbReference type="Gene3D" id="3.30.1520.10">
    <property type="entry name" value="Phox-like domain"/>
    <property type="match status" value="2"/>
</dbReference>
<keyword evidence="8" id="KW-1185">Reference proteome</keyword>
<dbReference type="SUPFAM" id="SSF57850">
    <property type="entry name" value="RING/U-box"/>
    <property type="match status" value="1"/>
</dbReference>
<organism evidence="7 8">
    <name type="scientific">Phytophthora oleae</name>
    <dbReference type="NCBI Taxonomy" id="2107226"/>
    <lineage>
        <taxon>Eukaryota</taxon>
        <taxon>Sar</taxon>
        <taxon>Stramenopiles</taxon>
        <taxon>Oomycota</taxon>
        <taxon>Peronosporomycetes</taxon>
        <taxon>Peronosporales</taxon>
        <taxon>Peronosporaceae</taxon>
        <taxon>Phytophthora</taxon>
    </lineage>
</organism>
<dbReference type="Pfam" id="PF13639">
    <property type="entry name" value="zf-RING_2"/>
    <property type="match status" value="1"/>
</dbReference>
<dbReference type="PANTHER" id="PTHR15710">
    <property type="entry name" value="E3 UBIQUITIN-PROTEIN LIGASE PRAJA"/>
    <property type="match status" value="1"/>
</dbReference>
<feature type="domain" description="PX" evidence="6">
    <location>
        <begin position="25"/>
        <end position="175"/>
    </location>
</feature>
<dbReference type="GO" id="GO:0008270">
    <property type="term" value="F:zinc ion binding"/>
    <property type="evidence" value="ECO:0007669"/>
    <property type="project" value="UniProtKB-KW"/>
</dbReference>
<dbReference type="PROSITE" id="PS50089">
    <property type="entry name" value="ZF_RING_2"/>
    <property type="match status" value="1"/>
</dbReference>
<dbReference type="Gene3D" id="3.30.40.10">
    <property type="entry name" value="Zinc/RING finger domain, C3HC4 (zinc finger)"/>
    <property type="match status" value="1"/>
</dbReference>
<dbReference type="PROSITE" id="PS50195">
    <property type="entry name" value="PX"/>
    <property type="match status" value="1"/>
</dbReference>
<dbReference type="Proteomes" id="UP001632037">
    <property type="component" value="Unassembled WGS sequence"/>
</dbReference>
<keyword evidence="2 4" id="KW-0863">Zinc-finger</keyword>
<reference evidence="7 8" key="1">
    <citation type="submission" date="2024-09" db="EMBL/GenBank/DDBJ databases">
        <title>Genome sequencing and assembly of Phytophthora oleae, isolate VK10A, causative agent of rot of olive drupes.</title>
        <authorList>
            <person name="Conti Taguali S."/>
            <person name="Riolo M."/>
            <person name="La Spada F."/>
            <person name="Cacciola S.O."/>
            <person name="Dionisio G."/>
        </authorList>
    </citation>
    <scope>NUCLEOTIDE SEQUENCE [LARGE SCALE GENOMIC DNA]</scope>
    <source>
        <strain evidence="7 8">VK10A</strain>
    </source>
</reference>
<dbReference type="InterPro" id="IPR001841">
    <property type="entry name" value="Znf_RING"/>
</dbReference>
<evidence type="ECO:0000256" key="4">
    <source>
        <dbReference type="PROSITE-ProRule" id="PRU00175"/>
    </source>
</evidence>
<dbReference type="InterPro" id="IPR013083">
    <property type="entry name" value="Znf_RING/FYVE/PHD"/>
</dbReference>
<evidence type="ECO:0000259" key="6">
    <source>
        <dbReference type="PROSITE" id="PS50195"/>
    </source>
</evidence>